<dbReference type="EMBL" id="GBEZ01023194">
    <property type="protein sequence ID" value="JAC63676.1"/>
    <property type="molecule type" value="Transcribed_RNA"/>
</dbReference>
<accession>A0A061QZH2</accession>
<feature type="non-terminal residue" evidence="1">
    <location>
        <position position="1"/>
    </location>
</feature>
<protein>
    <submittedName>
        <fullName evidence="1">Uncharacterized protein</fullName>
    </submittedName>
</protein>
<evidence type="ECO:0000313" key="1">
    <source>
        <dbReference type="EMBL" id="JAC63676.1"/>
    </source>
</evidence>
<name>A0A061QZH2_9CHLO</name>
<proteinExistence type="predicted"/>
<reference evidence="1" key="1">
    <citation type="submission" date="2014-05" db="EMBL/GenBank/DDBJ databases">
        <title>The transcriptome of the halophilic microalga Tetraselmis sp. GSL018 isolated from the Great Salt Lake, Utah.</title>
        <authorList>
            <person name="Jinkerson R.E."/>
            <person name="D'Adamo S."/>
            <person name="Posewitz M.C."/>
        </authorList>
    </citation>
    <scope>NUCLEOTIDE SEQUENCE</scope>
    <source>
        <strain evidence="1">GSL018</strain>
    </source>
</reference>
<organism evidence="1">
    <name type="scientific">Tetraselmis sp. GSL018</name>
    <dbReference type="NCBI Taxonomy" id="582737"/>
    <lineage>
        <taxon>Eukaryota</taxon>
        <taxon>Viridiplantae</taxon>
        <taxon>Chlorophyta</taxon>
        <taxon>core chlorophytes</taxon>
        <taxon>Chlorodendrophyceae</taxon>
        <taxon>Chlorodendrales</taxon>
        <taxon>Chlorodendraceae</taxon>
        <taxon>Tetraselmis</taxon>
    </lineage>
</organism>
<dbReference type="AlphaFoldDB" id="A0A061QZH2"/>
<gene>
    <name evidence="1" type="ORF">TSPGSL018_20038</name>
</gene>
<sequence length="76" mass="8215">PRQSELGLPAWRPHPEQFEARAQHGDFLPREDCSRQDLPRHAVAACSGAGAGRAETAPWSSFVLTALDSGSFCPRG</sequence>